<protein>
    <submittedName>
        <fullName evidence="2">Uncharacterized protein</fullName>
    </submittedName>
</protein>
<feature type="region of interest" description="Disordered" evidence="1">
    <location>
        <begin position="157"/>
        <end position="205"/>
    </location>
</feature>
<name>A0A2K3DSC3_CHLRE</name>
<dbReference type="AlphaFoldDB" id="A0A2K3DSC3"/>
<keyword evidence="3" id="KW-1185">Reference proteome</keyword>
<dbReference type="GeneID" id="66053474"/>
<gene>
    <name evidence="2" type="ORF">CHLRE_05g243472v5</name>
</gene>
<feature type="compositionally biased region" description="Gly residues" evidence="1">
    <location>
        <begin position="26"/>
        <end position="41"/>
    </location>
</feature>
<evidence type="ECO:0000313" key="3">
    <source>
        <dbReference type="Proteomes" id="UP000006906"/>
    </source>
</evidence>
<feature type="region of interest" description="Disordered" evidence="1">
    <location>
        <begin position="1"/>
        <end position="41"/>
    </location>
</feature>
<sequence length="205" mass="19651">MMARLSARVPPTQQQLRGAAAAAGGSSSGIGGSSRTHNGGGEAAAAVLADPNTTSLGGARAALADLQQGPVAAAGSSSWGPSATATAPPASYELATAAVGMPCGAADLRDASSLMTAGSSNAGISSSERSGEGRVGMGEEAAVAAAAEQGLQAAVAMRRDDDMDGGGRSGGCGEGLGDDDVCSNSEDACSPAAADPATRVSPWEE</sequence>
<dbReference type="KEGG" id="cre:CHLRE_05g243472v5"/>
<dbReference type="InParanoid" id="A0A2K3DSC3"/>
<dbReference type="Gramene" id="PNW83432">
    <property type="protein sequence ID" value="PNW83432"/>
    <property type="gene ID" value="CHLRE_05g243472v5"/>
</dbReference>
<dbReference type="Proteomes" id="UP000006906">
    <property type="component" value="Chromosome 5"/>
</dbReference>
<dbReference type="EMBL" id="CM008966">
    <property type="protein sequence ID" value="PNW83432.1"/>
    <property type="molecule type" value="Genomic_DNA"/>
</dbReference>
<dbReference type="RefSeq" id="XP_042924691.1">
    <property type="nucleotide sequence ID" value="XM_043062457.1"/>
</dbReference>
<proteinExistence type="predicted"/>
<organism evidence="2 3">
    <name type="scientific">Chlamydomonas reinhardtii</name>
    <name type="common">Chlamydomonas smithii</name>
    <dbReference type="NCBI Taxonomy" id="3055"/>
    <lineage>
        <taxon>Eukaryota</taxon>
        <taxon>Viridiplantae</taxon>
        <taxon>Chlorophyta</taxon>
        <taxon>core chlorophytes</taxon>
        <taxon>Chlorophyceae</taxon>
        <taxon>CS clade</taxon>
        <taxon>Chlamydomonadales</taxon>
        <taxon>Chlamydomonadaceae</taxon>
        <taxon>Chlamydomonas</taxon>
    </lineage>
</organism>
<feature type="region of interest" description="Disordered" evidence="1">
    <location>
        <begin position="117"/>
        <end position="140"/>
    </location>
</feature>
<feature type="compositionally biased region" description="Gly residues" evidence="1">
    <location>
        <begin position="166"/>
        <end position="175"/>
    </location>
</feature>
<reference evidence="2 3" key="1">
    <citation type="journal article" date="2007" name="Science">
        <title>The Chlamydomonas genome reveals the evolution of key animal and plant functions.</title>
        <authorList>
            <person name="Merchant S.S."/>
            <person name="Prochnik S.E."/>
            <person name="Vallon O."/>
            <person name="Harris E.H."/>
            <person name="Karpowicz S.J."/>
            <person name="Witman G.B."/>
            <person name="Terry A."/>
            <person name="Salamov A."/>
            <person name="Fritz-Laylin L.K."/>
            <person name="Marechal-Drouard L."/>
            <person name="Marshall W.F."/>
            <person name="Qu L.H."/>
            <person name="Nelson D.R."/>
            <person name="Sanderfoot A.A."/>
            <person name="Spalding M.H."/>
            <person name="Kapitonov V.V."/>
            <person name="Ren Q."/>
            <person name="Ferris P."/>
            <person name="Lindquist E."/>
            <person name="Shapiro H."/>
            <person name="Lucas S.M."/>
            <person name="Grimwood J."/>
            <person name="Schmutz J."/>
            <person name="Cardol P."/>
            <person name="Cerutti H."/>
            <person name="Chanfreau G."/>
            <person name="Chen C.L."/>
            <person name="Cognat V."/>
            <person name="Croft M.T."/>
            <person name="Dent R."/>
            <person name="Dutcher S."/>
            <person name="Fernandez E."/>
            <person name="Fukuzawa H."/>
            <person name="Gonzalez-Ballester D."/>
            <person name="Gonzalez-Halphen D."/>
            <person name="Hallmann A."/>
            <person name="Hanikenne M."/>
            <person name="Hippler M."/>
            <person name="Inwood W."/>
            <person name="Jabbari K."/>
            <person name="Kalanon M."/>
            <person name="Kuras R."/>
            <person name="Lefebvre P.A."/>
            <person name="Lemaire S.D."/>
            <person name="Lobanov A.V."/>
            <person name="Lohr M."/>
            <person name="Manuell A."/>
            <person name="Meier I."/>
            <person name="Mets L."/>
            <person name="Mittag M."/>
            <person name="Mittelmeier T."/>
            <person name="Moroney J.V."/>
            <person name="Moseley J."/>
            <person name="Napoli C."/>
            <person name="Nedelcu A.M."/>
            <person name="Niyogi K."/>
            <person name="Novoselov S.V."/>
            <person name="Paulsen I.T."/>
            <person name="Pazour G."/>
            <person name="Purton S."/>
            <person name="Ral J.P."/>
            <person name="Riano-Pachon D.M."/>
            <person name="Riekhof W."/>
            <person name="Rymarquis L."/>
            <person name="Schroda M."/>
            <person name="Stern D."/>
            <person name="Umen J."/>
            <person name="Willows R."/>
            <person name="Wilson N."/>
            <person name="Zimmer S.L."/>
            <person name="Allmer J."/>
            <person name="Balk J."/>
            <person name="Bisova K."/>
            <person name="Chen C.J."/>
            <person name="Elias M."/>
            <person name="Gendler K."/>
            <person name="Hauser C."/>
            <person name="Lamb M.R."/>
            <person name="Ledford H."/>
            <person name="Long J.C."/>
            <person name="Minagawa J."/>
            <person name="Page M.D."/>
            <person name="Pan J."/>
            <person name="Pootakham W."/>
            <person name="Roje S."/>
            <person name="Rose A."/>
            <person name="Stahlberg E."/>
            <person name="Terauchi A.M."/>
            <person name="Yang P."/>
            <person name="Ball S."/>
            <person name="Bowler C."/>
            <person name="Dieckmann C.L."/>
            <person name="Gladyshev V.N."/>
            <person name="Green P."/>
            <person name="Jorgensen R."/>
            <person name="Mayfield S."/>
            <person name="Mueller-Roeber B."/>
            <person name="Rajamani S."/>
            <person name="Sayre R.T."/>
            <person name="Brokstein P."/>
            <person name="Dubchak I."/>
            <person name="Goodstein D."/>
            <person name="Hornick L."/>
            <person name="Huang Y.W."/>
            <person name="Jhaveri J."/>
            <person name="Luo Y."/>
            <person name="Martinez D."/>
            <person name="Ngau W.C."/>
            <person name="Otillar B."/>
            <person name="Poliakov A."/>
            <person name="Porter A."/>
            <person name="Szajkowski L."/>
            <person name="Werner G."/>
            <person name="Zhou K."/>
            <person name="Grigoriev I.V."/>
            <person name="Rokhsar D.S."/>
            <person name="Grossman A.R."/>
        </authorList>
    </citation>
    <scope>NUCLEOTIDE SEQUENCE [LARGE SCALE GENOMIC DNA]</scope>
    <source>
        <strain evidence="3">CC-503</strain>
    </source>
</reference>
<evidence type="ECO:0000313" key="2">
    <source>
        <dbReference type="EMBL" id="PNW83432.1"/>
    </source>
</evidence>
<evidence type="ECO:0000256" key="1">
    <source>
        <dbReference type="SAM" id="MobiDB-lite"/>
    </source>
</evidence>
<accession>A0A2K3DSC3</accession>